<protein>
    <submittedName>
        <fullName evidence="2">Uncharacterized protein</fullName>
    </submittedName>
</protein>
<keyword evidence="3" id="KW-1185">Reference proteome</keyword>
<sequence length="113" mass="13160">MTNDRCRSCIVEQNKLQAEKSIHLSMSNKSNNKIYDASKQQQRKTTLPNQIQRNDQQKKSHSNEAIEINRLSEPKKHPYKHCPNIGFGDYLASSSSSTLKFKLEIQIFRMIHK</sequence>
<gene>
    <name evidence="2" type="ORF">DERF_002880</name>
</gene>
<evidence type="ECO:0000313" key="2">
    <source>
        <dbReference type="EMBL" id="KAH9528970.1"/>
    </source>
</evidence>
<comment type="caution">
    <text evidence="2">The sequence shown here is derived from an EMBL/GenBank/DDBJ whole genome shotgun (WGS) entry which is preliminary data.</text>
</comment>
<reference evidence="2" key="2">
    <citation type="journal article" date="2022" name="Res Sq">
        <title>Comparative Genomics Reveals Insights into the Divergent Evolution of Astigmatic Mites and Household Pest Adaptations.</title>
        <authorList>
            <person name="Xiong Q."/>
            <person name="Wan A.T.-Y."/>
            <person name="Liu X.-Y."/>
            <person name="Fung C.S.-H."/>
            <person name="Xiao X."/>
            <person name="Malainual N."/>
            <person name="Hou J."/>
            <person name="Wang L."/>
            <person name="Wang M."/>
            <person name="Yang K."/>
            <person name="Cui Y."/>
            <person name="Leung E."/>
            <person name="Nong W."/>
            <person name="Shin S.-K."/>
            <person name="Au S."/>
            <person name="Jeong K.Y."/>
            <person name="Chew F.T."/>
            <person name="Hui J."/>
            <person name="Leung T.F."/>
            <person name="Tungtrongchitr A."/>
            <person name="Zhong N."/>
            <person name="Liu Z."/>
            <person name="Tsui S."/>
        </authorList>
    </citation>
    <scope>NUCLEOTIDE SEQUENCE</scope>
    <source>
        <strain evidence="2">Derf</strain>
        <tissue evidence="2">Whole organism</tissue>
    </source>
</reference>
<feature type="compositionally biased region" description="Basic and acidic residues" evidence="1">
    <location>
        <begin position="55"/>
        <end position="64"/>
    </location>
</feature>
<proteinExistence type="predicted"/>
<dbReference type="AlphaFoldDB" id="A0A922LDF1"/>
<feature type="region of interest" description="Disordered" evidence="1">
    <location>
        <begin position="27"/>
        <end position="78"/>
    </location>
</feature>
<dbReference type="Proteomes" id="UP000790347">
    <property type="component" value="Unassembled WGS sequence"/>
</dbReference>
<reference evidence="2" key="1">
    <citation type="submission" date="2013-05" db="EMBL/GenBank/DDBJ databases">
        <authorList>
            <person name="Yim A.K.Y."/>
            <person name="Chan T.F."/>
            <person name="Ji K.M."/>
            <person name="Liu X.Y."/>
            <person name="Zhou J.W."/>
            <person name="Li R.Q."/>
            <person name="Yang K.Y."/>
            <person name="Li J."/>
            <person name="Li M."/>
            <person name="Law P.T.W."/>
            <person name="Wu Y.L."/>
            <person name="Cai Z.L."/>
            <person name="Qin H."/>
            <person name="Bao Y."/>
            <person name="Leung R.K.K."/>
            <person name="Ng P.K.S."/>
            <person name="Zou J."/>
            <person name="Zhong X.J."/>
            <person name="Ran P.X."/>
            <person name="Zhong N.S."/>
            <person name="Liu Z.G."/>
            <person name="Tsui S.K.W."/>
        </authorList>
    </citation>
    <scope>NUCLEOTIDE SEQUENCE</scope>
    <source>
        <strain evidence="2">Derf</strain>
        <tissue evidence="2">Whole organism</tissue>
    </source>
</reference>
<dbReference type="EMBL" id="ASGP02000001">
    <property type="protein sequence ID" value="KAH9528970.1"/>
    <property type="molecule type" value="Genomic_DNA"/>
</dbReference>
<accession>A0A922LDF1</accession>
<evidence type="ECO:0000256" key="1">
    <source>
        <dbReference type="SAM" id="MobiDB-lite"/>
    </source>
</evidence>
<name>A0A922LDF1_DERFA</name>
<feature type="compositionally biased region" description="Polar residues" evidence="1">
    <location>
        <begin position="27"/>
        <end position="54"/>
    </location>
</feature>
<organism evidence="2 3">
    <name type="scientific">Dermatophagoides farinae</name>
    <name type="common">American house dust mite</name>
    <dbReference type="NCBI Taxonomy" id="6954"/>
    <lineage>
        <taxon>Eukaryota</taxon>
        <taxon>Metazoa</taxon>
        <taxon>Ecdysozoa</taxon>
        <taxon>Arthropoda</taxon>
        <taxon>Chelicerata</taxon>
        <taxon>Arachnida</taxon>
        <taxon>Acari</taxon>
        <taxon>Acariformes</taxon>
        <taxon>Sarcoptiformes</taxon>
        <taxon>Astigmata</taxon>
        <taxon>Psoroptidia</taxon>
        <taxon>Analgoidea</taxon>
        <taxon>Pyroglyphidae</taxon>
        <taxon>Dermatophagoidinae</taxon>
        <taxon>Dermatophagoides</taxon>
    </lineage>
</organism>
<evidence type="ECO:0000313" key="3">
    <source>
        <dbReference type="Proteomes" id="UP000790347"/>
    </source>
</evidence>